<dbReference type="InterPro" id="IPR025282">
    <property type="entry name" value="DUF4214"/>
</dbReference>
<organism evidence="4 5">
    <name type="scientific">Allomesorhizobium camelthorni</name>
    <dbReference type="NCBI Taxonomy" id="475069"/>
    <lineage>
        <taxon>Bacteria</taxon>
        <taxon>Pseudomonadati</taxon>
        <taxon>Pseudomonadota</taxon>
        <taxon>Alphaproteobacteria</taxon>
        <taxon>Hyphomicrobiales</taxon>
        <taxon>Phyllobacteriaceae</taxon>
        <taxon>Allomesorhizobium</taxon>
    </lineage>
</organism>
<accession>A0A6G4WDS1</accession>
<dbReference type="Gene3D" id="1.10.3130.20">
    <property type="entry name" value="Phycobilisome linker domain"/>
    <property type="match status" value="1"/>
</dbReference>
<dbReference type="AlphaFoldDB" id="A0A6G4WDS1"/>
<dbReference type="InterPro" id="IPR038255">
    <property type="entry name" value="PBS_linker_sf"/>
</dbReference>
<evidence type="ECO:0000259" key="3">
    <source>
        <dbReference type="Pfam" id="PF13946"/>
    </source>
</evidence>
<evidence type="ECO:0000259" key="2">
    <source>
        <dbReference type="Pfam" id="PF11790"/>
    </source>
</evidence>
<dbReference type="SUPFAM" id="SSF51445">
    <property type="entry name" value="(Trans)glycosidases"/>
    <property type="match status" value="1"/>
</dbReference>
<dbReference type="Gene3D" id="3.20.20.80">
    <property type="entry name" value="Glycosidases"/>
    <property type="match status" value="1"/>
</dbReference>
<sequence>MSIRYATAAACLLATAAPASADILWGVNGHPITAYPGIPVERQLDHIKDLGMKSYRVNVTSDENADILADLVHAGKVRGIEILPVITPDIVDLEKDSPDELYAKTRKLAVTLGTRFKDDIRVWELGNEMENHAIIKPCENRDDGSKYPCEWGPAGGTEALDYYGPRWVKVSAVLKGLSDGMTEVDPAIRKAIGTAGWGHTGAFARMKQDGIAWDISVWHMYGEDPEWAFREISGYGKPIWVTEFNNPYGSQRSERQQADGIKHTMTRLRELSEKYKVEAGHIYELFDEPYWAPSFEANMGLVRLAPDPANEGKWMAGEPKPAYKTVRDFTRGPRPLPKPNRDCDTETTAAGEAMPVRQASFAFCLVLGREGDSDSVGQWASAMENGGAKLADMILELMRSADFEGRYATIGLSDRAYISFLYHLLLNRPADDWGMETYARQLRAGTMTREAVAFGIADSEEFKSMHAAIREATAVPTPG</sequence>
<comment type="caution">
    <text evidence="4">The sequence shown here is derived from an EMBL/GenBank/DDBJ whole genome shotgun (WGS) entry which is preliminary data.</text>
</comment>
<protein>
    <submittedName>
        <fullName evidence="4">DUF4214 domain-containing protein</fullName>
    </submittedName>
</protein>
<proteinExistence type="predicted"/>
<feature type="chain" id="PRO_5026032507" evidence="1">
    <location>
        <begin position="22"/>
        <end position="479"/>
    </location>
</feature>
<dbReference type="EMBL" id="JAAKZF010000024">
    <property type="protein sequence ID" value="NGO52932.1"/>
    <property type="molecule type" value="Genomic_DNA"/>
</dbReference>
<evidence type="ECO:0000313" key="5">
    <source>
        <dbReference type="Proteomes" id="UP001642900"/>
    </source>
</evidence>
<reference evidence="4 5" key="1">
    <citation type="submission" date="2020-02" db="EMBL/GenBank/DDBJ databases">
        <title>Genome sequence of strain CCNWXJ40-4.</title>
        <authorList>
            <person name="Gao J."/>
            <person name="Sun J."/>
        </authorList>
    </citation>
    <scope>NUCLEOTIDE SEQUENCE [LARGE SCALE GENOMIC DNA]</scope>
    <source>
        <strain evidence="4 5">CCNWXJ 40-4</strain>
    </source>
</reference>
<feature type="domain" description="Asl1-like glycosyl hydrolase catalytic" evidence="2">
    <location>
        <begin position="167"/>
        <end position="270"/>
    </location>
</feature>
<dbReference type="InterPro" id="IPR017853">
    <property type="entry name" value="GH"/>
</dbReference>
<dbReference type="InterPro" id="IPR024655">
    <property type="entry name" value="Asl1_glyco_hydro_catalytic"/>
</dbReference>
<keyword evidence="5" id="KW-1185">Reference proteome</keyword>
<dbReference type="RefSeq" id="WP_165029811.1">
    <property type="nucleotide sequence ID" value="NZ_JAAKZF010000024.1"/>
</dbReference>
<dbReference type="Pfam" id="PF11790">
    <property type="entry name" value="Glyco_hydro_cc"/>
    <property type="match status" value="1"/>
</dbReference>
<gene>
    <name evidence="4" type="ORF">G6N73_17405</name>
</gene>
<evidence type="ECO:0000313" key="4">
    <source>
        <dbReference type="EMBL" id="NGO52932.1"/>
    </source>
</evidence>
<feature type="signal peptide" evidence="1">
    <location>
        <begin position="1"/>
        <end position="21"/>
    </location>
</feature>
<dbReference type="Proteomes" id="UP001642900">
    <property type="component" value="Unassembled WGS sequence"/>
</dbReference>
<name>A0A6G4WDS1_9HYPH</name>
<keyword evidence="1" id="KW-0732">Signal</keyword>
<dbReference type="Pfam" id="PF13946">
    <property type="entry name" value="DUF4214"/>
    <property type="match status" value="1"/>
</dbReference>
<evidence type="ECO:0000256" key="1">
    <source>
        <dbReference type="SAM" id="SignalP"/>
    </source>
</evidence>
<feature type="domain" description="DUF4214" evidence="3">
    <location>
        <begin position="397"/>
        <end position="464"/>
    </location>
</feature>